<evidence type="ECO:0000313" key="3">
    <source>
        <dbReference type="Proteomes" id="UP001215598"/>
    </source>
</evidence>
<comment type="caution">
    <text evidence="2">The sequence shown here is derived from an EMBL/GenBank/DDBJ whole genome shotgun (WGS) entry which is preliminary data.</text>
</comment>
<reference evidence="2" key="1">
    <citation type="submission" date="2023-03" db="EMBL/GenBank/DDBJ databases">
        <title>Massive genome expansion in bonnet fungi (Mycena s.s.) driven by repeated elements and novel gene families across ecological guilds.</title>
        <authorList>
            <consortium name="Lawrence Berkeley National Laboratory"/>
            <person name="Harder C.B."/>
            <person name="Miyauchi S."/>
            <person name="Viragh M."/>
            <person name="Kuo A."/>
            <person name="Thoen E."/>
            <person name="Andreopoulos B."/>
            <person name="Lu D."/>
            <person name="Skrede I."/>
            <person name="Drula E."/>
            <person name="Henrissat B."/>
            <person name="Morin E."/>
            <person name="Kohler A."/>
            <person name="Barry K."/>
            <person name="LaButti K."/>
            <person name="Morin E."/>
            <person name="Salamov A."/>
            <person name="Lipzen A."/>
            <person name="Mereny Z."/>
            <person name="Hegedus B."/>
            <person name="Baldrian P."/>
            <person name="Stursova M."/>
            <person name="Weitz H."/>
            <person name="Taylor A."/>
            <person name="Grigoriev I.V."/>
            <person name="Nagy L.G."/>
            <person name="Martin F."/>
            <person name="Kauserud H."/>
        </authorList>
    </citation>
    <scope>NUCLEOTIDE SEQUENCE</scope>
    <source>
        <strain evidence="2">CBHHK182m</strain>
    </source>
</reference>
<evidence type="ECO:0000313" key="2">
    <source>
        <dbReference type="EMBL" id="KAJ7713920.1"/>
    </source>
</evidence>
<proteinExistence type="predicted"/>
<accession>A0AAD7H7M4</accession>
<name>A0AAD7H7M4_9AGAR</name>
<dbReference type="Proteomes" id="UP001215598">
    <property type="component" value="Unassembled WGS sequence"/>
</dbReference>
<keyword evidence="1" id="KW-0175">Coiled coil</keyword>
<sequence length="301" mass="34664">MTLRLSVLLHLLHRNLNVTQIPIAVDAQYNAIETRVKSLQQQLLDNEKLHHNVELLQKQILLSQQEARFDEYITTLDEMSNRRMEADEEIQHLRSELKKSRPLVQEAQKARDQLARVCTEREEENLELCRRVLDMQQRLNRLRIQEVSDKATKAAELRERAEKAKNLQELEDILHGLQRAEAKLEGLATTVRVLFFPTFAAHSETVDQSCRTSTGRLTLCSRPLSTVGWVGAGPNASPGFCISSLLAIVRLPMTLVFLKFHDASYWRRSSCTVTWRDVPRGATLMFEFLPTKKIKLDCHNK</sequence>
<gene>
    <name evidence="2" type="ORF">B0H16DRAFT_1478309</name>
</gene>
<organism evidence="2 3">
    <name type="scientific">Mycena metata</name>
    <dbReference type="NCBI Taxonomy" id="1033252"/>
    <lineage>
        <taxon>Eukaryota</taxon>
        <taxon>Fungi</taxon>
        <taxon>Dikarya</taxon>
        <taxon>Basidiomycota</taxon>
        <taxon>Agaricomycotina</taxon>
        <taxon>Agaricomycetes</taxon>
        <taxon>Agaricomycetidae</taxon>
        <taxon>Agaricales</taxon>
        <taxon>Marasmiineae</taxon>
        <taxon>Mycenaceae</taxon>
        <taxon>Mycena</taxon>
    </lineage>
</organism>
<dbReference type="AlphaFoldDB" id="A0AAD7H7M4"/>
<keyword evidence="3" id="KW-1185">Reference proteome</keyword>
<feature type="coiled-coil region" evidence="1">
    <location>
        <begin position="39"/>
        <end position="187"/>
    </location>
</feature>
<dbReference type="EMBL" id="JARKIB010000333">
    <property type="protein sequence ID" value="KAJ7713920.1"/>
    <property type="molecule type" value="Genomic_DNA"/>
</dbReference>
<evidence type="ECO:0000256" key="1">
    <source>
        <dbReference type="SAM" id="Coils"/>
    </source>
</evidence>
<protein>
    <submittedName>
        <fullName evidence="2">Uncharacterized protein</fullName>
    </submittedName>
</protein>